<keyword evidence="6" id="KW-0342">GTP-binding</keyword>
<dbReference type="InterPro" id="IPR035647">
    <property type="entry name" value="EFG_III/V"/>
</dbReference>
<dbReference type="GO" id="GO:1990904">
    <property type="term" value="C:ribonucleoprotein complex"/>
    <property type="evidence" value="ECO:0007669"/>
    <property type="project" value="TreeGrafter"/>
</dbReference>
<dbReference type="InterPro" id="IPR014721">
    <property type="entry name" value="Ribsml_uS5_D2-typ_fold_subgr"/>
</dbReference>
<feature type="domain" description="Tr-type G" evidence="7">
    <location>
        <begin position="17"/>
        <end position="346"/>
    </location>
</feature>
<dbReference type="InterPro" id="IPR031157">
    <property type="entry name" value="G_TR_CS"/>
</dbReference>
<protein>
    <recommendedName>
        <fullName evidence="7">Tr-type G domain-containing protein</fullName>
    </recommendedName>
</protein>
<dbReference type="FunFam" id="3.40.50.300:FF:000058">
    <property type="entry name" value="Translation elongation factor 2"/>
    <property type="match status" value="1"/>
</dbReference>
<dbReference type="FunFam" id="2.40.30.10:FF:000010">
    <property type="entry name" value="Translation elongation factor 2"/>
    <property type="match status" value="1"/>
</dbReference>
<dbReference type="Pfam" id="PF00009">
    <property type="entry name" value="GTP_EFTU"/>
    <property type="match status" value="1"/>
</dbReference>
<comment type="subcellular location">
    <subcellularLocation>
        <location evidence="1">Cytoplasm</location>
    </subcellularLocation>
</comment>
<dbReference type="GO" id="GO:0005829">
    <property type="term" value="C:cytosol"/>
    <property type="evidence" value="ECO:0007669"/>
    <property type="project" value="TreeGrafter"/>
</dbReference>
<keyword evidence="4" id="KW-0251">Elongation factor</keyword>
<sequence>MVKFTIEQIRGLMDKQCNIRNMSVIAHVDHGKSTLTDSLVAAAGIIAMDSAGDQRLTDTRQDEQDRCITIKSTGISLYYQMEEAALKGWDGERDGYDFLVNLIDSPGHVDFSSEVTAALRITDGALVVVDCVEGVCVQTETVLRQALGERIRPVLTVNKMDRCFLELMLDPEEAFASFRRVIENANVIMATYADELLGDTQVYPEKGTVSFSAGLHGWAFTLTSFAKMYAKKFGVEERKMMEKLWGDNFFDPATRKWSAKDTGSGTCKRGFCQFVYDPIKQIIEACMNDNKAKVFKMTDSLGITKLLKNEDKDLMGKALMKRIMQAWLPAHAALLEMMIWHLPSPKTAQKYRVENLYEGPLDDVYASAIRNCDPNAPLMLYVSKMIPASDKGRFYAFGRVFAGQVGTGQRVRIMGPNYIPGSKKDLYVKTVQRTVLCMGRRFEAVETVPCGNTVAMVGLDQFITKNATLTTDKSEDAHPIKAMKFSVSPVVRVAVEPKVASDLPKLVEGLKRLSKSDPMVQCTIEETGEHIIAGAGELHLEICLKDLQEDFMGGAEIRISDPVVSFRETVTIMSDHIVMSKSPNKHNRLYFQARPMEDGLPEAVDDGKIGPRDDPKQRSRILAEEFNWDKDLAKKIWCFGPDTTGPNMVTDVTKGVQYLNEIKDSCVAAFQWASKEGVMTEENMRGIVFEVCDVVLHADAIHRGGGQIIPTCRRALYAAQLTAQPRLCEPVYLVEIQAPENALGGIYSVLNQKRGHVFEEMQRPGTPIFNLKAYLPVIESFGFTSTLRAATSGQAFPQCVFDHWETMTQDPLKDGTQANVIVLDIRKRKGLKPEPAPLGEYEDKL</sequence>
<dbReference type="PANTHER" id="PTHR42908">
    <property type="entry name" value="TRANSLATION ELONGATION FACTOR-RELATED"/>
    <property type="match status" value="1"/>
</dbReference>
<dbReference type="Pfam" id="PF14492">
    <property type="entry name" value="EFG_III"/>
    <property type="match status" value="1"/>
</dbReference>
<keyword evidence="9" id="KW-1185">Reference proteome</keyword>
<dbReference type="EMBL" id="JALJOS010000031">
    <property type="protein sequence ID" value="KAK9822541.1"/>
    <property type="molecule type" value="Genomic_DNA"/>
</dbReference>
<dbReference type="PRINTS" id="PR00315">
    <property type="entry name" value="ELONGATNFCT"/>
</dbReference>
<keyword evidence="3" id="KW-0547">Nucleotide-binding</keyword>
<dbReference type="Proteomes" id="UP001438707">
    <property type="component" value="Unassembled WGS sequence"/>
</dbReference>
<organism evidence="8 9">
    <name type="scientific">Apatococcus lobatus</name>
    <dbReference type="NCBI Taxonomy" id="904363"/>
    <lineage>
        <taxon>Eukaryota</taxon>
        <taxon>Viridiplantae</taxon>
        <taxon>Chlorophyta</taxon>
        <taxon>core chlorophytes</taxon>
        <taxon>Trebouxiophyceae</taxon>
        <taxon>Chlorellales</taxon>
        <taxon>Chlorellaceae</taxon>
        <taxon>Apatococcus</taxon>
    </lineage>
</organism>
<dbReference type="Pfam" id="PF03144">
    <property type="entry name" value="GTP_EFTU_D2"/>
    <property type="match status" value="1"/>
</dbReference>
<dbReference type="SMART" id="SM00838">
    <property type="entry name" value="EFG_C"/>
    <property type="match status" value="1"/>
</dbReference>
<proteinExistence type="predicted"/>
<dbReference type="CDD" id="cd16261">
    <property type="entry name" value="EF2_snRNP_III"/>
    <property type="match status" value="1"/>
</dbReference>
<dbReference type="InterPro" id="IPR020568">
    <property type="entry name" value="Ribosomal_Su5_D2-typ_SF"/>
</dbReference>
<keyword evidence="2" id="KW-0963">Cytoplasm</keyword>
<dbReference type="PANTHER" id="PTHR42908:SF10">
    <property type="entry name" value="EUKARYOTIC TRANSLATION ELONGATION FACTOR 2"/>
    <property type="match status" value="1"/>
</dbReference>
<dbReference type="GO" id="GO:0005525">
    <property type="term" value="F:GTP binding"/>
    <property type="evidence" value="ECO:0007669"/>
    <property type="project" value="UniProtKB-KW"/>
</dbReference>
<dbReference type="InterPro" id="IPR000795">
    <property type="entry name" value="T_Tr_GTP-bd_dom"/>
</dbReference>
<dbReference type="CDD" id="cd04096">
    <property type="entry name" value="eEF2_snRNP_like_C"/>
    <property type="match status" value="1"/>
</dbReference>
<dbReference type="PROSITE" id="PS51722">
    <property type="entry name" value="G_TR_2"/>
    <property type="match status" value="1"/>
</dbReference>
<name>A0AAW1QM54_9CHLO</name>
<dbReference type="PROSITE" id="PS00301">
    <property type="entry name" value="G_TR_1"/>
    <property type="match status" value="1"/>
</dbReference>
<dbReference type="GO" id="GO:0003924">
    <property type="term" value="F:GTPase activity"/>
    <property type="evidence" value="ECO:0007669"/>
    <property type="project" value="InterPro"/>
</dbReference>
<accession>A0AAW1QM54</accession>
<dbReference type="CDD" id="cd01681">
    <property type="entry name" value="aeEF2_snRNP_like_IV"/>
    <property type="match status" value="1"/>
</dbReference>
<gene>
    <name evidence="8" type="ORF">WJX74_002851</name>
</gene>
<dbReference type="Gene3D" id="3.30.70.870">
    <property type="entry name" value="Elongation Factor G (Translational Gtpase), domain 3"/>
    <property type="match status" value="1"/>
</dbReference>
<dbReference type="InterPro" id="IPR005225">
    <property type="entry name" value="Small_GTP-bd"/>
</dbReference>
<dbReference type="FunFam" id="3.30.70.240:FF:000003">
    <property type="entry name" value="Translation elongation factor 2"/>
    <property type="match status" value="1"/>
</dbReference>
<dbReference type="NCBIfam" id="TIGR00231">
    <property type="entry name" value="small_GTP"/>
    <property type="match status" value="1"/>
</dbReference>
<comment type="caution">
    <text evidence="8">The sequence shown here is derived from an EMBL/GenBank/DDBJ whole genome shotgun (WGS) entry which is preliminary data.</text>
</comment>
<dbReference type="CDD" id="cd01885">
    <property type="entry name" value="EF2"/>
    <property type="match status" value="1"/>
</dbReference>
<evidence type="ECO:0000256" key="5">
    <source>
        <dbReference type="ARBA" id="ARBA00022917"/>
    </source>
</evidence>
<reference evidence="8 9" key="1">
    <citation type="journal article" date="2024" name="Nat. Commun.">
        <title>Phylogenomics reveals the evolutionary origins of lichenization in chlorophyte algae.</title>
        <authorList>
            <person name="Puginier C."/>
            <person name="Libourel C."/>
            <person name="Otte J."/>
            <person name="Skaloud P."/>
            <person name="Haon M."/>
            <person name="Grisel S."/>
            <person name="Petersen M."/>
            <person name="Berrin J.G."/>
            <person name="Delaux P.M."/>
            <person name="Dal Grande F."/>
            <person name="Keller J."/>
        </authorList>
    </citation>
    <scope>NUCLEOTIDE SEQUENCE [LARGE SCALE GENOMIC DNA]</scope>
    <source>
        <strain evidence="8 9">SAG 2145</strain>
    </source>
</reference>
<evidence type="ECO:0000256" key="1">
    <source>
        <dbReference type="ARBA" id="ARBA00004496"/>
    </source>
</evidence>
<dbReference type="SUPFAM" id="SSF52540">
    <property type="entry name" value="P-loop containing nucleoside triphosphate hydrolases"/>
    <property type="match status" value="1"/>
</dbReference>
<evidence type="ECO:0000256" key="2">
    <source>
        <dbReference type="ARBA" id="ARBA00022490"/>
    </source>
</evidence>
<dbReference type="Gene3D" id="3.30.70.240">
    <property type="match status" value="1"/>
</dbReference>
<dbReference type="SUPFAM" id="SSF54980">
    <property type="entry name" value="EF-G C-terminal domain-like"/>
    <property type="match status" value="2"/>
</dbReference>
<dbReference type="GO" id="GO:0003746">
    <property type="term" value="F:translation elongation factor activity"/>
    <property type="evidence" value="ECO:0007669"/>
    <property type="project" value="UniProtKB-KW"/>
</dbReference>
<evidence type="ECO:0000259" key="7">
    <source>
        <dbReference type="PROSITE" id="PS51722"/>
    </source>
</evidence>
<dbReference type="InterPro" id="IPR005517">
    <property type="entry name" value="Transl_elong_EFG/EF2_IV"/>
</dbReference>
<dbReference type="FunFam" id="3.30.230.10:FF:000006">
    <property type="entry name" value="Translation elongation factor 2"/>
    <property type="match status" value="1"/>
</dbReference>
<dbReference type="Gene3D" id="3.30.230.10">
    <property type="match status" value="1"/>
</dbReference>
<dbReference type="InterPro" id="IPR009000">
    <property type="entry name" value="Transl_B-barrel_sf"/>
</dbReference>
<dbReference type="InterPro" id="IPR000640">
    <property type="entry name" value="EFG_V-like"/>
</dbReference>
<dbReference type="Gene3D" id="2.40.30.10">
    <property type="entry name" value="Translation factors"/>
    <property type="match status" value="1"/>
</dbReference>
<dbReference type="FunFam" id="3.30.70.870:FF:000002">
    <property type="entry name" value="Translation elongation factor 2"/>
    <property type="match status" value="1"/>
</dbReference>
<evidence type="ECO:0000256" key="6">
    <source>
        <dbReference type="ARBA" id="ARBA00023134"/>
    </source>
</evidence>
<evidence type="ECO:0000313" key="9">
    <source>
        <dbReference type="Proteomes" id="UP001438707"/>
    </source>
</evidence>
<keyword evidence="5" id="KW-0648">Protein biosynthesis</keyword>
<dbReference type="SMART" id="SM00889">
    <property type="entry name" value="EFG_IV"/>
    <property type="match status" value="1"/>
</dbReference>
<evidence type="ECO:0000256" key="3">
    <source>
        <dbReference type="ARBA" id="ARBA00022741"/>
    </source>
</evidence>
<dbReference type="InterPro" id="IPR027417">
    <property type="entry name" value="P-loop_NTPase"/>
</dbReference>
<dbReference type="CDD" id="cd16268">
    <property type="entry name" value="EF2_II"/>
    <property type="match status" value="1"/>
</dbReference>
<dbReference type="Gene3D" id="3.40.50.300">
    <property type="entry name" value="P-loop containing nucleotide triphosphate hydrolases"/>
    <property type="match status" value="1"/>
</dbReference>
<dbReference type="AlphaFoldDB" id="A0AAW1QM54"/>
<dbReference type="GO" id="GO:0043022">
    <property type="term" value="F:ribosome binding"/>
    <property type="evidence" value="ECO:0007669"/>
    <property type="project" value="TreeGrafter"/>
</dbReference>
<dbReference type="Pfam" id="PF00679">
    <property type="entry name" value="EFG_C"/>
    <property type="match status" value="1"/>
</dbReference>
<dbReference type="Pfam" id="PF03764">
    <property type="entry name" value="EFG_IV"/>
    <property type="match status" value="1"/>
</dbReference>
<dbReference type="InterPro" id="IPR004161">
    <property type="entry name" value="EFTu-like_2"/>
</dbReference>
<evidence type="ECO:0000256" key="4">
    <source>
        <dbReference type="ARBA" id="ARBA00022768"/>
    </source>
</evidence>
<dbReference type="InterPro" id="IPR041095">
    <property type="entry name" value="EFG_II"/>
</dbReference>
<evidence type="ECO:0000313" key="8">
    <source>
        <dbReference type="EMBL" id="KAK9822541.1"/>
    </source>
</evidence>
<dbReference type="SUPFAM" id="SSF50447">
    <property type="entry name" value="Translation proteins"/>
    <property type="match status" value="1"/>
</dbReference>
<dbReference type="SUPFAM" id="SSF54211">
    <property type="entry name" value="Ribosomal protein S5 domain 2-like"/>
    <property type="match status" value="1"/>
</dbReference>